<keyword evidence="2" id="KW-1185">Reference proteome</keyword>
<evidence type="ECO:0000313" key="1">
    <source>
        <dbReference type="EMBL" id="GMI76623.1"/>
    </source>
</evidence>
<reference evidence="1" key="1">
    <citation type="submission" date="2023-05" db="EMBL/GenBank/DDBJ databases">
        <title>Genome and transcriptome analyses reveal genes involved in the formation of fine ridges on petal epidermal cells in Hibiscus trionum.</title>
        <authorList>
            <person name="Koshimizu S."/>
            <person name="Masuda S."/>
            <person name="Ishii T."/>
            <person name="Shirasu K."/>
            <person name="Hoshino A."/>
            <person name="Arita M."/>
        </authorList>
    </citation>
    <scope>NUCLEOTIDE SEQUENCE</scope>
    <source>
        <strain evidence="1">Hamamatsu line</strain>
    </source>
</reference>
<name>A0A9W7LU13_HIBTR</name>
<evidence type="ECO:0000313" key="2">
    <source>
        <dbReference type="Proteomes" id="UP001165190"/>
    </source>
</evidence>
<comment type="caution">
    <text evidence="1">The sequence shown here is derived from an EMBL/GenBank/DDBJ whole genome shotgun (WGS) entry which is preliminary data.</text>
</comment>
<accession>A0A9W7LU13</accession>
<gene>
    <name evidence="1" type="ORF">HRI_001331600</name>
</gene>
<organism evidence="1 2">
    <name type="scientific">Hibiscus trionum</name>
    <name type="common">Flower of an hour</name>
    <dbReference type="NCBI Taxonomy" id="183268"/>
    <lineage>
        <taxon>Eukaryota</taxon>
        <taxon>Viridiplantae</taxon>
        <taxon>Streptophyta</taxon>
        <taxon>Embryophyta</taxon>
        <taxon>Tracheophyta</taxon>
        <taxon>Spermatophyta</taxon>
        <taxon>Magnoliopsida</taxon>
        <taxon>eudicotyledons</taxon>
        <taxon>Gunneridae</taxon>
        <taxon>Pentapetalae</taxon>
        <taxon>rosids</taxon>
        <taxon>malvids</taxon>
        <taxon>Malvales</taxon>
        <taxon>Malvaceae</taxon>
        <taxon>Malvoideae</taxon>
        <taxon>Hibiscus</taxon>
    </lineage>
</organism>
<dbReference type="AlphaFoldDB" id="A0A9W7LU13"/>
<proteinExistence type="predicted"/>
<dbReference type="EMBL" id="BSYR01000012">
    <property type="protein sequence ID" value="GMI76623.1"/>
    <property type="molecule type" value="Genomic_DNA"/>
</dbReference>
<dbReference type="OrthoDB" id="1749484at2759"/>
<sequence length="114" mass="12637">MARGIPAHDGSYDGSISGGGGGSQYITRSYSSSLISDSFYHSSSTRGAIGDVFFGSDDIKDTRDLAFKEDVLESYRRETVMKSLRRRSKKESISNVGCVEFLKLLLRYCCRCII</sequence>
<protein>
    <submittedName>
        <fullName evidence="1">Uncharacterized protein</fullName>
    </submittedName>
</protein>
<dbReference type="Proteomes" id="UP001165190">
    <property type="component" value="Unassembled WGS sequence"/>
</dbReference>